<keyword evidence="2" id="KW-0732">Signal</keyword>
<dbReference type="EMBL" id="QYAZ01000001">
    <property type="protein sequence ID" value="KAB8123033.1"/>
    <property type="molecule type" value="Genomic_DNA"/>
</dbReference>
<dbReference type="Gene3D" id="1.50.10.140">
    <property type="match status" value="1"/>
</dbReference>
<feature type="chain" id="PRO_5046268044" evidence="2">
    <location>
        <begin position="27"/>
        <end position="511"/>
    </location>
</feature>
<gene>
    <name evidence="4" type="ORF">D3W54_00955</name>
</gene>
<proteinExistence type="predicted"/>
<feature type="domain" description="Glycoamylase-like" evidence="3">
    <location>
        <begin position="216"/>
        <end position="451"/>
    </location>
</feature>
<protein>
    <submittedName>
        <fullName evidence="4">Tat pathway signal protein</fullName>
    </submittedName>
</protein>
<dbReference type="InterPro" id="IPR016883">
    <property type="entry name" value="UCP028431"/>
</dbReference>
<name>A0ABQ6VS55_9PROT</name>
<comment type="caution">
    <text evidence="4">The sequence shown here is derived from an EMBL/GenBank/DDBJ whole genome shotgun (WGS) entry which is preliminary data.</text>
</comment>
<dbReference type="PIRSF" id="PIRSF028431">
    <property type="entry name" value="UCP028431"/>
    <property type="match status" value="1"/>
</dbReference>
<dbReference type="Pfam" id="PF10091">
    <property type="entry name" value="Glycoamylase"/>
    <property type="match status" value="1"/>
</dbReference>
<evidence type="ECO:0000313" key="4">
    <source>
        <dbReference type="EMBL" id="KAB8123033.1"/>
    </source>
</evidence>
<evidence type="ECO:0000259" key="3">
    <source>
        <dbReference type="Pfam" id="PF10091"/>
    </source>
</evidence>
<feature type="region of interest" description="Disordered" evidence="1">
    <location>
        <begin position="470"/>
        <end position="511"/>
    </location>
</feature>
<dbReference type="Proteomes" id="UP000427842">
    <property type="component" value="Unassembled WGS sequence"/>
</dbReference>
<sequence>MTGGRVGVCISALIYCTSLPPAPALAVGQPAAPAAHHSDMVMIGDLERRTFQWFWDSADPRTGLVPDRAPSAQTFSSVASIGFGLTAYGIGVTRGYITRTQAITRTLTTLHYLLDGPQNDSADGAMGYRGFYYHFLNRATGLRYNHEIELSSIDTALLMEGVLFAQSFYDYHTPREAEIRDLADRLYRRVDWQWMKRPDNRLSMGWSPEHQFIPNYWEGYSEGMMAYILGLAAPTHGLEPASWQAWLATNNQRWGNYYGQTFLNFAPLFGHQYSHAWIDFRGVRDEWARGKQIDYFENSRRAVYAQRAYAMANPGKWQGYSATTWGLTACDGPGEVTQKLDGQDRHFLSYSARGAGRDYTQDDGTIAPTAAAGSIAFAPEIVLPTLRDMKNHYGQKIYGRYGFVDAFNPSFHSGQSYWTDSEYLGIDQGPILLMIENWRTGLVWNVMKRNPYIRAGLERAGFEGGWLPAAPPAPAGGHDARTTQLAPLPATGGTASGQTGRRDGAASVHPS</sequence>
<accession>A0ABQ6VS55</accession>
<reference evidence="4 5" key="1">
    <citation type="submission" date="2018-09" db="EMBL/GenBank/DDBJ databases">
        <title>Genome sequence and characterization of the bcs clusters for the production of nanocellulose from the low pH resistant strain Komagataeibacter medellinensis ID13488.</title>
        <authorList>
            <person name="Hernandez-Arriaga A.M."/>
            <person name="Del Cerro C."/>
            <person name="Urbina L."/>
            <person name="Eceiza A."/>
            <person name="Retegi A."/>
            <person name="Prieto M.A."/>
        </authorList>
    </citation>
    <scope>NUCLEOTIDE SEQUENCE [LARGE SCALE GENOMIC DNA]</scope>
    <source>
        <strain evidence="4 5">ID13488</strain>
    </source>
</reference>
<dbReference type="InterPro" id="IPR019282">
    <property type="entry name" value="Glycoamylase-like_cons_dom"/>
</dbReference>
<feature type="signal peptide" evidence="2">
    <location>
        <begin position="1"/>
        <end position="26"/>
    </location>
</feature>
<keyword evidence="5" id="KW-1185">Reference proteome</keyword>
<evidence type="ECO:0000256" key="1">
    <source>
        <dbReference type="SAM" id="MobiDB-lite"/>
    </source>
</evidence>
<organism evidence="4 5">
    <name type="scientific">Komagataeibacter medellinensis</name>
    <dbReference type="NCBI Taxonomy" id="1177712"/>
    <lineage>
        <taxon>Bacteria</taxon>
        <taxon>Pseudomonadati</taxon>
        <taxon>Pseudomonadota</taxon>
        <taxon>Alphaproteobacteria</taxon>
        <taxon>Acetobacterales</taxon>
        <taxon>Acetobacteraceae</taxon>
        <taxon>Komagataeibacter</taxon>
    </lineage>
</organism>
<dbReference type="RefSeq" id="WP_153471588.1">
    <property type="nucleotide sequence ID" value="NZ_QYAZ01000001.1"/>
</dbReference>
<evidence type="ECO:0000256" key="2">
    <source>
        <dbReference type="SAM" id="SignalP"/>
    </source>
</evidence>
<evidence type="ECO:0000313" key="5">
    <source>
        <dbReference type="Proteomes" id="UP000427842"/>
    </source>
</evidence>